<dbReference type="InterPro" id="IPR001486">
    <property type="entry name" value="Hemoglobin_trunc"/>
</dbReference>
<evidence type="ECO:0000256" key="1">
    <source>
        <dbReference type="ARBA" id="ARBA00001971"/>
    </source>
</evidence>
<protein>
    <recommendedName>
        <fullName evidence="9">Group 1 truncated hemoglobin</fullName>
    </recommendedName>
</protein>
<dbReference type="PROSITE" id="PS01213">
    <property type="entry name" value="GLOBIN_FAM_2"/>
    <property type="match status" value="1"/>
</dbReference>
<evidence type="ECO:0000313" key="7">
    <source>
        <dbReference type="EMBL" id="GAA5135819.1"/>
    </source>
</evidence>
<sequence length="191" mass="20862">MKKAVLLFSFGLCLTVFAAEPVAPKPLNTTCPVSGKAADPKITWVYEDQTFAFADEASRQKFEADRAASLYQKLGGKAALEAAVELFYVKVLADKRVNHYFEDISMIKQKRKQKEFLAAALGGPNPYVGKDLRTAHADLDGLNDTHFDAIAEHLQATLQELKVDPALIAQAMAIVGSTRDAVLNRPQSAKP</sequence>
<dbReference type="InterPro" id="IPR019795">
    <property type="entry name" value="Globin_bac-like_CS"/>
</dbReference>
<accession>A0ABP9P2Y6</accession>
<dbReference type="InterPro" id="IPR009050">
    <property type="entry name" value="Globin-like_sf"/>
</dbReference>
<keyword evidence="8" id="KW-1185">Reference proteome</keyword>
<dbReference type="EMBL" id="BAABIA010000002">
    <property type="protein sequence ID" value="GAA5135819.1"/>
    <property type="molecule type" value="Genomic_DNA"/>
</dbReference>
<dbReference type="RefSeq" id="WP_345735253.1">
    <property type="nucleotide sequence ID" value="NZ_BAABIA010000002.1"/>
</dbReference>
<evidence type="ECO:0000256" key="4">
    <source>
        <dbReference type="ARBA" id="ARBA00022723"/>
    </source>
</evidence>
<evidence type="ECO:0000256" key="6">
    <source>
        <dbReference type="SAM" id="SignalP"/>
    </source>
</evidence>
<reference evidence="8" key="1">
    <citation type="journal article" date="2019" name="Int. J. Syst. Evol. Microbiol.">
        <title>The Global Catalogue of Microorganisms (GCM) 10K type strain sequencing project: providing services to taxonomists for standard genome sequencing and annotation.</title>
        <authorList>
            <consortium name="The Broad Institute Genomics Platform"/>
            <consortium name="The Broad Institute Genome Sequencing Center for Infectious Disease"/>
            <person name="Wu L."/>
            <person name="Ma J."/>
        </authorList>
    </citation>
    <scope>NUCLEOTIDE SEQUENCE [LARGE SCALE GENOMIC DNA]</scope>
    <source>
        <strain evidence="8">JCM 18053</strain>
    </source>
</reference>
<proteinExistence type="predicted"/>
<keyword evidence="5" id="KW-0408">Iron</keyword>
<dbReference type="Proteomes" id="UP001499852">
    <property type="component" value="Unassembled WGS sequence"/>
</dbReference>
<evidence type="ECO:0000256" key="3">
    <source>
        <dbReference type="ARBA" id="ARBA00022617"/>
    </source>
</evidence>
<name>A0ABP9P2Y6_9BACT</name>
<feature type="signal peptide" evidence="6">
    <location>
        <begin position="1"/>
        <end position="18"/>
    </location>
</feature>
<evidence type="ECO:0000256" key="5">
    <source>
        <dbReference type="ARBA" id="ARBA00023004"/>
    </source>
</evidence>
<evidence type="ECO:0000256" key="2">
    <source>
        <dbReference type="ARBA" id="ARBA00022448"/>
    </source>
</evidence>
<comment type="cofactor">
    <cofactor evidence="1">
        <name>heme</name>
        <dbReference type="ChEBI" id="CHEBI:30413"/>
    </cofactor>
</comment>
<comment type="caution">
    <text evidence="7">The sequence shown here is derived from an EMBL/GenBank/DDBJ whole genome shotgun (WGS) entry which is preliminary data.</text>
</comment>
<organism evidence="7 8">
    <name type="scientific">Prosthecobacter algae</name>
    <dbReference type="NCBI Taxonomy" id="1144682"/>
    <lineage>
        <taxon>Bacteria</taxon>
        <taxon>Pseudomonadati</taxon>
        <taxon>Verrucomicrobiota</taxon>
        <taxon>Verrucomicrobiia</taxon>
        <taxon>Verrucomicrobiales</taxon>
        <taxon>Verrucomicrobiaceae</taxon>
        <taxon>Prosthecobacter</taxon>
    </lineage>
</organism>
<dbReference type="CDD" id="cd00454">
    <property type="entry name" value="TrHb1_N"/>
    <property type="match status" value="1"/>
</dbReference>
<dbReference type="Pfam" id="PF01152">
    <property type="entry name" value="Bac_globin"/>
    <property type="match status" value="1"/>
</dbReference>
<gene>
    <name evidence="7" type="ORF">GCM10023213_09820</name>
</gene>
<feature type="chain" id="PRO_5046571512" description="Group 1 truncated hemoglobin" evidence="6">
    <location>
        <begin position="19"/>
        <end position="191"/>
    </location>
</feature>
<evidence type="ECO:0008006" key="9">
    <source>
        <dbReference type="Google" id="ProtNLM"/>
    </source>
</evidence>
<dbReference type="Gene3D" id="1.10.490.10">
    <property type="entry name" value="Globins"/>
    <property type="match status" value="1"/>
</dbReference>
<keyword evidence="2" id="KW-0813">Transport</keyword>
<keyword evidence="6" id="KW-0732">Signal</keyword>
<dbReference type="InterPro" id="IPR012292">
    <property type="entry name" value="Globin/Proto"/>
</dbReference>
<keyword evidence="4" id="KW-0479">Metal-binding</keyword>
<evidence type="ECO:0000313" key="8">
    <source>
        <dbReference type="Proteomes" id="UP001499852"/>
    </source>
</evidence>
<keyword evidence="3" id="KW-0349">Heme</keyword>
<dbReference type="SUPFAM" id="SSF46458">
    <property type="entry name" value="Globin-like"/>
    <property type="match status" value="1"/>
</dbReference>